<feature type="active site" description="Nucleophile" evidence="9">
    <location>
        <position position="165"/>
    </location>
</feature>
<dbReference type="eggNOG" id="COG1376">
    <property type="taxonomic scope" value="Bacteria"/>
</dbReference>
<dbReference type="InterPro" id="IPR006311">
    <property type="entry name" value="TAT_signal"/>
</dbReference>
<dbReference type="PANTHER" id="PTHR30582">
    <property type="entry name" value="L,D-TRANSPEPTIDASE"/>
    <property type="match status" value="1"/>
</dbReference>
<dbReference type="InterPro" id="IPR050979">
    <property type="entry name" value="LD-transpeptidase"/>
</dbReference>
<keyword evidence="3" id="KW-0328">Glycosyltransferase</keyword>
<dbReference type="STRING" id="1123501.Wenmar_00115"/>
<protein>
    <recommendedName>
        <fullName evidence="11">L,D-TPase catalytic domain-containing protein</fullName>
    </recommendedName>
</protein>
<dbReference type="PATRIC" id="fig|1123501.6.peg.180"/>
<dbReference type="GO" id="GO:0016757">
    <property type="term" value="F:glycosyltransferase activity"/>
    <property type="evidence" value="ECO:0007669"/>
    <property type="project" value="UniProtKB-KW"/>
</dbReference>
<comment type="pathway">
    <text evidence="1 9">Cell wall biogenesis; peptidoglycan biosynthesis.</text>
</comment>
<evidence type="ECO:0000313" key="13">
    <source>
        <dbReference type="Proteomes" id="UP000035100"/>
    </source>
</evidence>
<evidence type="ECO:0000259" key="11">
    <source>
        <dbReference type="PROSITE" id="PS52029"/>
    </source>
</evidence>
<evidence type="ECO:0000256" key="3">
    <source>
        <dbReference type="ARBA" id="ARBA00022676"/>
    </source>
</evidence>
<dbReference type="PROSITE" id="PS51318">
    <property type="entry name" value="TAT"/>
    <property type="match status" value="1"/>
</dbReference>
<dbReference type="CDD" id="cd16913">
    <property type="entry name" value="YkuD_like"/>
    <property type="match status" value="1"/>
</dbReference>
<evidence type="ECO:0000256" key="5">
    <source>
        <dbReference type="ARBA" id="ARBA00022801"/>
    </source>
</evidence>
<keyword evidence="10" id="KW-0732">Signal</keyword>
<keyword evidence="8 9" id="KW-0961">Cell wall biogenesis/degradation</keyword>
<keyword evidence="13" id="KW-1185">Reference proteome</keyword>
<dbReference type="GO" id="GO:0005576">
    <property type="term" value="C:extracellular region"/>
    <property type="evidence" value="ECO:0007669"/>
    <property type="project" value="TreeGrafter"/>
</dbReference>
<keyword evidence="7 9" id="KW-0573">Peptidoglycan synthesis</keyword>
<dbReference type="GO" id="GO:0018104">
    <property type="term" value="P:peptidoglycan-protein cross-linking"/>
    <property type="evidence" value="ECO:0007669"/>
    <property type="project" value="TreeGrafter"/>
</dbReference>
<dbReference type="PROSITE" id="PS52029">
    <property type="entry name" value="LD_TPASE"/>
    <property type="match status" value="1"/>
</dbReference>
<dbReference type="PANTHER" id="PTHR30582:SF24">
    <property type="entry name" value="L,D-TRANSPEPTIDASE ERFK_SRFK-RELATED"/>
    <property type="match status" value="1"/>
</dbReference>
<sequence>MTVTRRHFLASAAAAVFAAPAAAQTAEQRVVQIPYEWLPTDVELAAATQPGVIHVDLANTWLYWITGPQAARRYKIAVGAAGRNFRGQATIRRKAEWPSWTPTASMIRAEPHIYAQSAGGLPGGHPRNPLGARALYLYQGNRDTLYRIHGTPQPWTMGRSFSSGCIRMINEHMIDLYDRVPIGTRVVVG</sequence>
<dbReference type="GO" id="GO:0071972">
    <property type="term" value="F:peptidoglycan L,D-transpeptidase activity"/>
    <property type="evidence" value="ECO:0007669"/>
    <property type="project" value="TreeGrafter"/>
</dbReference>
<evidence type="ECO:0000256" key="10">
    <source>
        <dbReference type="SAM" id="SignalP"/>
    </source>
</evidence>
<dbReference type="EMBL" id="AONG01000002">
    <property type="protein sequence ID" value="KIQ71345.1"/>
    <property type="molecule type" value="Genomic_DNA"/>
</dbReference>
<reference evidence="12 13" key="1">
    <citation type="submission" date="2013-01" db="EMBL/GenBank/DDBJ databases">
        <authorList>
            <person name="Fiebig A."/>
            <person name="Goeker M."/>
            <person name="Klenk H.-P.P."/>
        </authorList>
    </citation>
    <scope>NUCLEOTIDE SEQUENCE [LARGE SCALE GENOMIC DNA]</scope>
    <source>
        <strain evidence="12 13">DSM 24838</strain>
    </source>
</reference>
<dbReference type="InterPro" id="IPR038063">
    <property type="entry name" value="Transpep_catalytic_dom"/>
</dbReference>
<evidence type="ECO:0000256" key="9">
    <source>
        <dbReference type="PROSITE-ProRule" id="PRU01373"/>
    </source>
</evidence>
<feature type="chain" id="PRO_5002229012" description="L,D-TPase catalytic domain-containing protein" evidence="10">
    <location>
        <begin position="24"/>
        <end position="189"/>
    </location>
</feature>
<dbReference type="Pfam" id="PF03734">
    <property type="entry name" value="YkuD"/>
    <property type="match status" value="1"/>
</dbReference>
<dbReference type="GO" id="GO:0071555">
    <property type="term" value="P:cell wall organization"/>
    <property type="evidence" value="ECO:0007669"/>
    <property type="project" value="UniProtKB-UniRule"/>
</dbReference>
<accession>A0A0D0NT16</accession>
<dbReference type="GO" id="GO:0008360">
    <property type="term" value="P:regulation of cell shape"/>
    <property type="evidence" value="ECO:0007669"/>
    <property type="project" value="UniProtKB-UniRule"/>
</dbReference>
<feature type="active site" description="Proton donor/acceptor" evidence="9">
    <location>
        <position position="149"/>
    </location>
</feature>
<evidence type="ECO:0000256" key="4">
    <source>
        <dbReference type="ARBA" id="ARBA00022679"/>
    </source>
</evidence>
<dbReference type="Proteomes" id="UP000035100">
    <property type="component" value="Unassembled WGS sequence"/>
</dbReference>
<comment type="similarity">
    <text evidence="2">Belongs to the YkuD family.</text>
</comment>
<evidence type="ECO:0000256" key="6">
    <source>
        <dbReference type="ARBA" id="ARBA00022960"/>
    </source>
</evidence>
<dbReference type="InterPro" id="IPR005490">
    <property type="entry name" value="LD_TPept_cat_dom"/>
</dbReference>
<keyword evidence="5" id="KW-0378">Hydrolase</keyword>
<proteinExistence type="inferred from homology"/>
<name>A0A0D0NT16_9RHOB</name>
<dbReference type="Gene3D" id="2.40.440.10">
    <property type="entry name" value="L,D-transpeptidase catalytic domain-like"/>
    <property type="match status" value="1"/>
</dbReference>
<keyword evidence="6 9" id="KW-0133">Cell shape</keyword>
<dbReference type="SUPFAM" id="SSF141523">
    <property type="entry name" value="L,D-transpeptidase catalytic domain-like"/>
    <property type="match status" value="1"/>
</dbReference>
<organism evidence="12 13">
    <name type="scientific">Wenxinia marina DSM 24838</name>
    <dbReference type="NCBI Taxonomy" id="1123501"/>
    <lineage>
        <taxon>Bacteria</taxon>
        <taxon>Pseudomonadati</taxon>
        <taxon>Pseudomonadota</taxon>
        <taxon>Alphaproteobacteria</taxon>
        <taxon>Rhodobacterales</taxon>
        <taxon>Roseobacteraceae</taxon>
        <taxon>Wenxinia</taxon>
    </lineage>
</organism>
<evidence type="ECO:0000256" key="2">
    <source>
        <dbReference type="ARBA" id="ARBA00005992"/>
    </source>
</evidence>
<gene>
    <name evidence="12" type="ORF">Wenmar_00115</name>
</gene>
<dbReference type="RefSeq" id="WP_018302003.1">
    <property type="nucleotide sequence ID" value="NZ_KB902280.1"/>
</dbReference>
<evidence type="ECO:0000256" key="1">
    <source>
        <dbReference type="ARBA" id="ARBA00004752"/>
    </source>
</evidence>
<evidence type="ECO:0000313" key="12">
    <source>
        <dbReference type="EMBL" id="KIQ71345.1"/>
    </source>
</evidence>
<dbReference type="OrthoDB" id="9795305at2"/>
<feature type="signal peptide" evidence="10">
    <location>
        <begin position="1"/>
        <end position="23"/>
    </location>
</feature>
<comment type="caution">
    <text evidence="12">The sequence shown here is derived from an EMBL/GenBank/DDBJ whole genome shotgun (WGS) entry which is preliminary data.</text>
</comment>
<evidence type="ECO:0000256" key="7">
    <source>
        <dbReference type="ARBA" id="ARBA00022984"/>
    </source>
</evidence>
<dbReference type="FunFam" id="2.40.440.10:FF:000002">
    <property type="entry name" value="L,D-transpeptidase ErfK/SrfK"/>
    <property type="match status" value="1"/>
</dbReference>
<evidence type="ECO:0000256" key="8">
    <source>
        <dbReference type="ARBA" id="ARBA00023316"/>
    </source>
</evidence>
<keyword evidence="4" id="KW-0808">Transferase</keyword>
<dbReference type="AlphaFoldDB" id="A0A0D0NT16"/>
<feature type="domain" description="L,D-TPase catalytic" evidence="11">
    <location>
        <begin position="51"/>
        <end position="189"/>
    </location>
</feature>
<dbReference type="UniPathway" id="UPA00219"/>